<dbReference type="Proteomes" id="UP000182840">
    <property type="component" value="Chromosome"/>
</dbReference>
<gene>
    <name evidence="1" type="ORF">BSQ44_02215</name>
</gene>
<evidence type="ECO:0000313" key="2">
    <source>
        <dbReference type="Proteomes" id="UP000182840"/>
    </source>
</evidence>
<accession>A0A1L3SLT5</accession>
<dbReference type="RefSeq" id="WP_072601742.1">
    <property type="nucleotide sequence ID" value="NZ_CP018171.1"/>
</dbReference>
<protein>
    <recommendedName>
        <fullName evidence="3">Anti-sigma factor NepR domain-containing protein</fullName>
    </recommendedName>
</protein>
<dbReference type="KEGG" id="meso:BSQ44_02215"/>
<keyword evidence="2" id="KW-1185">Reference proteome</keyword>
<proteinExistence type="predicted"/>
<name>A0A1L3SLT5_9HYPH</name>
<evidence type="ECO:0000313" key="1">
    <source>
        <dbReference type="EMBL" id="APH70330.1"/>
    </source>
</evidence>
<reference evidence="2" key="1">
    <citation type="submission" date="2016-11" db="EMBL/GenBank/DDBJ databases">
        <title>Mesorhizobium oceanicum sp. nov., isolated from deep seawater in South China Sea.</title>
        <authorList>
            <person name="Fu G.-Y."/>
        </authorList>
    </citation>
    <scope>NUCLEOTIDE SEQUENCE [LARGE SCALE GENOMIC DNA]</scope>
    <source>
        <strain evidence="2">B7</strain>
    </source>
</reference>
<dbReference type="EMBL" id="CP018171">
    <property type="protein sequence ID" value="APH70330.1"/>
    <property type="molecule type" value="Genomic_DNA"/>
</dbReference>
<evidence type="ECO:0008006" key="3">
    <source>
        <dbReference type="Google" id="ProtNLM"/>
    </source>
</evidence>
<organism evidence="1 2">
    <name type="scientific">Aquibium oceanicum</name>
    <dbReference type="NCBI Taxonomy" id="1670800"/>
    <lineage>
        <taxon>Bacteria</taxon>
        <taxon>Pseudomonadati</taxon>
        <taxon>Pseudomonadota</taxon>
        <taxon>Alphaproteobacteria</taxon>
        <taxon>Hyphomicrobiales</taxon>
        <taxon>Phyllobacteriaceae</taxon>
        <taxon>Aquibium</taxon>
    </lineage>
</organism>
<dbReference type="AlphaFoldDB" id="A0A1L3SLT5"/>
<sequence length="76" mass="8508">MASRESHDKEEAARLLTRELRSKQNARFLRGLPAFQLRDGLPDKMQGLLDQLEQTERTYGGGNQAGALGAAHFPER</sequence>
<dbReference type="OrthoDB" id="8098780at2"/>